<accession>A0A8J3ZKE0</accession>
<gene>
    <name evidence="1" type="ORF">Vau01_120830</name>
</gene>
<dbReference type="EMBL" id="BOPG01000121">
    <property type="protein sequence ID" value="GIJ64567.1"/>
    <property type="molecule type" value="Genomic_DNA"/>
</dbReference>
<protein>
    <submittedName>
        <fullName evidence="1">Uncharacterized protein</fullName>
    </submittedName>
</protein>
<dbReference type="AlphaFoldDB" id="A0A8J3ZKE0"/>
<proteinExistence type="predicted"/>
<sequence>MANAPVAHNPLTAAAIAVSGPPPEHCEREGQRVRGSQQLAPVRTAYEVPVTGAAHLDACLDARGGGAAARGARGQKPGCAADPWWGGGGTARSEATDAVGCASPSF</sequence>
<organism evidence="1 2">
    <name type="scientific">Virgisporangium aurantiacum</name>
    <dbReference type="NCBI Taxonomy" id="175570"/>
    <lineage>
        <taxon>Bacteria</taxon>
        <taxon>Bacillati</taxon>
        <taxon>Actinomycetota</taxon>
        <taxon>Actinomycetes</taxon>
        <taxon>Micromonosporales</taxon>
        <taxon>Micromonosporaceae</taxon>
        <taxon>Virgisporangium</taxon>
    </lineage>
</organism>
<evidence type="ECO:0000313" key="1">
    <source>
        <dbReference type="EMBL" id="GIJ64567.1"/>
    </source>
</evidence>
<reference evidence="1" key="1">
    <citation type="submission" date="2021-01" db="EMBL/GenBank/DDBJ databases">
        <title>Whole genome shotgun sequence of Virgisporangium aurantiacum NBRC 16421.</title>
        <authorList>
            <person name="Komaki H."/>
            <person name="Tamura T."/>
        </authorList>
    </citation>
    <scope>NUCLEOTIDE SEQUENCE</scope>
    <source>
        <strain evidence="1">NBRC 16421</strain>
    </source>
</reference>
<comment type="caution">
    <text evidence="1">The sequence shown here is derived from an EMBL/GenBank/DDBJ whole genome shotgun (WGS) entry which is preliminary data.</text>
</comment>
<keyword evidence="2" id="KW-1185">Reference proteome</keyword>
<name>A0A8J3ZKE0_9ACTN</name>
<evidence type="ECO:0000313" key="2">
    <source>
        <dbReference type="Proteomes" id="UP000612585"/>
    </source>
</evidence>
<dbReference type="Proteomes" id="UP000612585">
    <property type="component" value="Unassembled WGS sequence"/>
</dbReference>